<feature type="domain" description="HTH asnC-type" evidence="4">
    <location>
        <begin position="6"/>
        <end position="65"/>
    </location>
</feature>
<dbReference type="InterPro" id="IPR019888">
    <property type="entry name" value="Tscrpt_reg_AsnC-like"/>
</dbReference>
<dbReference type="InterPro" id="IPR019887">
    <property type="entry name" value="Tscrpt_reg_AsnC/Lrp_C"/>
</dbReference>
<dbReference type="PANTHER" id="PTHR30154:SF34">
    <property type="entry name" value="TRANSCRIPTIONAL REGULATOR AZLB"/>
    <property type="match status" value="1"/>
</dbReference>
<dbReference type="PRINTS" id="PR00033">
    <property type="entry name" value="HTHASNC"/>
</dbReference>
<dbReference type="Gene3D" id="3.30.70.920">
    <property type="match status" value="1"/>
</dbReference>
<dbReference type="RefSeq" id="WP_201801476.1">
    <property type="nucleotide sequence ID" value="NZ_JAERRI010000001.1"/>
</dbReference>
<dbReference type="Pfam" id="PF13404">
    <property type="entry name" value="HTH_AsnC-type"/>
    <property type="match status" value="2"/>
</dbReference>
<dbReference type="SUPFAM" id="SSF46785">
    <property type="entry name" value="Winged helix' DNA-binding domain"/>
    <property type="match status" value="2"/>
</dbReference>
<evidence type="ECO:0000256" key="3">
    <source>
        <dbReference type="ARBA" id="ARBA00023163"/>
    </source>
</evidence>
<evidence type="ECO:0000256" key="1">
    <source>
        <dbReference type="ARBA" id="ARBA00023015"/>
    </source>
</evidence>
<sequence length="313" mass="34095">MESHALDELDQRFLHILQLDARAPFARIAEQLGVSETTIARRYQRLRGLGLRISGQPVPARLGLTRWLLRLHTVPHAATTIAEALARRSDSSWVTIASGGTEICCAVTTRSRHERDVLLLEKLPRTPQVTAVSAHCLLHMFTGASSTWHATRFGSGPLSGDPDTPLPPVTLDATDHALLDQLAPDGRAPLAQLAAATGRSTSTVQRRLDRLRGTGAIGFAVDFDHELLGYRLSARLWLRVSPAHLRTVGKALATHPEIPFAAATTGPSNIVASGIFRDPHDLYRYTDQQLGPLPIDAIETAPILRDVKRLTTA</sequence>
<reference evidence="5 6" key="1">
    <citation type="submission" date="2021-01" db="EMBL/GenBank/DDBJ databases">
        <title>WGS of actinomycetes isolated from Thailand.</title>
        <authorList>
            <person name="Thawai C."/>
        </authorList>
    </citation>
    <scope>NUCLEOTIDE SEQUENCE [LARGE SCALE GENOMIC DNA]</scope>
    <source>
        <strain evidence="5 6">CH9-7</strain>
    </source>
</reference>
<protein>
    <submittedName>
        <fullName evidence="5">Lrp/AsnC family transcriptional regulator</fullName>
    </submittedName>
</protein>
<dbReference type="Proteomes" id="UP000629371">
    <property type="component" value="Unassembled WGS sequence"/>
</dbReference>
<organism evidence="5 6">
    <name type="scientific">Streptomyces siderophoricus</name>
    <dbReference type="NCBI Taxonomy" id="2802281"/>
    <lineage>
        <taxon>Bacteria</taxon>
        <taxon>Bacillati</taxon>
        <taxon>Actinomycetota</taxon>
        <taxon>Actinomycetes</taxon>
        <taxon>Kitasatosporales</taxon>
        <taxon>Streptomycetaceae</taxon>
        <taxon>Streptomyces</taxon>
    </lineage>
</organism>
<keyword evidence="3" id="KW-0804">Transcription</keyword>
<dbReference type="SMART" id="SM00344">
    <property type="entry name" value="HTH_ASNC"/>
    <property type="match status" value="2"/>
</dbReference>
<dbReference type="PANTHER" id="PTHR30154">
    <property type="entry name" value="LEUCINE-RESPONSIVE REGULATORY PROTEIN"/>
    <property type="match status" value="1"/>
</dbReference>
<gene>
    <name evidence="5" type="ORF">JK360_02820</name>
</gene>
<dbReference type="InterPro" id="IPR036388">
    <property type="entry name" value="WH-like_DNA-bd_sf"/>
</dbReference>
<evidence type="ECO:0000313" key="6">
    <source>
        <dbReference type="Proteomes" id="UP000629371"/>
    </source>
</evidence>
<evidence type="ECO:0000256" key="2">
    <source>
        <dbReference type="ARBA" id="ARBA00023125"/>
    </source>
</evidence>
<name>A0ABS1MK39_9ACTN</name>
<keyword evidence="2" id="KW-0238">DNA-binding</keyword>
<proteinExistence type="predicted"/>
<accession>A0ABS1MK39</accession>
<dbReference type="InterPro" id="IPR011008">
    <property type="entry name" value="Dimeric_a/b-barrel"/>
</dbReference>
<dbReference type="InterPro" id="IPR000485">
    <property type="entry name" value="AsnC-type_HTH_dom"/>
</dbReference>
<comment type="caution">
    <text evidence="5">The sequence shown here is derived from an EMBL/GenBank/DDBJ whole genome shotgun (WGS) entry which is preliminary data.</text>
</comment>
<evidence type="ECO:0000313" key="5">
    <source>
        <dbReference type="EMBL" id="MBL1088333.1"/>
    </source>
</evidence>
<dbReference type="PROSITE" id="PS50956">
    <property type="entry name" value="HTH_ASNC_2"/>
    <property type="match status" value="2"/>
</dbReference>
<evidence type="ECO:0000259" key="4">
    <source>
        <dbReference type="PROSITE" id="PS50956"/>
    </source>
</evidence>
<keyword evidence="6" id="KW-1185">Reference proteome</keyword>
<keyword evidence="1" id="KW-0805">Transcription regulation</keyword>
<dbReference type="Gene3D" id="1.10.10.10">
    <property type="entry name" value="Winged helix-like DNA-binding domain superfamily/Winged helix DNA-binding domain"/>
    <property type="match status" value="2"/>
</dbReference>
<dbReference type="InterPro" id="IPR036390">
    <property type="entry name" value="WH_DNA-bd_sf"/>
</dbReference>
<feature type="domain" description="HTH asnC-type" evidence="4">
    <location>
        <begin position="171"/>
        <end position="231"/>
    </location>
</feature>
<dbReference type="SUPFAM" id="SSF54909">
    <property type="entry name" value="Dimeric alpha+beta barrel"/>
    <property type="match status" value="1"/>
</dbReference>
<dbReference type="EMBL" id="JAERRI010000001">
    <property type="protein sequence ID" value="MBL1088333.1"/>
    <property type="molecule type" value="Genomic_DNA"/>
</dbReference>
<dbReference type="Pfam" id="PF01037">
    <property type="entry name" value="AsnC_trans_reg"/>
    <property type="match status" value="1"/>
</dbReference>